<proteinExistence type="predicted"/>
<evidence type="ECO:0000313" key="1">
    <source>
        <dbReference type="EMBL" id="GAI59421.1"/>
    </source>
</evidence>
<protein>
    <submittedName>
        <fullName evidence="1">Uncharacterized protein</fullName>
    </submittedName>
</protein>
<name>X1QX79_9ZZZZ</name>
<accession>X1QX79</accession>
<organism evidence="1">
    <name type="scientific">marine sediment metagenome</name>
    <dbReference type="NCBI Taxonomy" id="412755"/>
    <lineage>
        <taxon>unclassified sequences</taxon>
        <taxon>metagenomes</taxon>
        <taxon>ecological metagenomes</taxon>
    </lineage>
</organism>
<dbReference type="AlphaFoldDB" id="X1QX79"/>
<dbReference type="EMBL" id="BARW01002687">
    <property type="protein sequence ID" value="GAI59421.1"/>
    <property type="molecule type" value="Genomic_DNA"/>
</dbReference>
<comment type="caution">
    <text evidence="1">The sequence shown here is derived from an EMBL/GenBank/DDBJ whole genome shotgun (WGS) entry which is preliminary data.</text>
</comment>
<reference evidence="1" key="1">
    <citation type="journal article" date="2014" name="Front. Microbiol.">
        <title>High frequency of phylogenetically diverse reductive dehalogenase-homologous genes in deep subseafloor sedimentary metagenomes.</title>
        <authorList>
            <person name="Kawai M."/>
            <person name="Futagami T."/>
            <person name="Toyoda A."/>
            <person name="Takaki Y."/>
            <person name="Nishi S."/>
            <person name="Hori S."/>
            <person name="Arai W."/>
            <person name="Tsubouchi T."/>
            <person name="Morono Y."/>
            <person name="Uchiyama I."/>
            <person name="Ito T."/>
            <person name="Fujiyama A."/>
            <person name="Inagaki F."/>
            <person name="Takami H."/>
        </authorList>
    </citation>
    <scope>NUCLEOTIDE SEQUENCE</scope>
    <source>
        <strain evidence="1">Expedition CK06-06</strain>
    </source>
</reference>
<sequence>MAKTDSFFIRSTKDLGNTNTYHEKSIDLGAFVDALGKSVLRIHNIEVVYSDNTGRSNQIQATDVGVAQFQLMTQTQTDIVLASNKSVIATGKLHAFNQLAAGSLATEVSTDIDFGPQHWTNGYLVGVEQIYFGGSAGTGFVGDLYCTVILECTVEKLDKEAAMALALSQQ</sequence>
<gene>
    <name evidence="1" type="ORF">S12H4_07328</name>
</gene>